<dbReference type="Proteomes" id="UP001066276">
    <property type="component" value="Chromosome 7"/>
</dbReference>
<organism evidence="1 2">
    <name type="scientific">Pleurodeles waltl</name>
    <name type="common">Iberian ribbed newt</name>
    <dbReference type="NCBI Taxonomy" id="8319"/>
    <lineage>
        <taxon>Eukaryota</taxon>
        <taxon>Metazoa</taxon>
        <taxon>Chordata</taxon>
        <taxon>Craniata</taxon>
        <taxon>Vertebrata</taxon>
        <taxon>Euteleostomi</taxon>
        <taxon>Amphibia</taxon>
        <taxon>Batrachia</taxon>
        <taxon>Caudata</taxon>
        <taxon>Salamandroidea</taxon>
        <taxon>Salamandridae</taxon>
        <taxon>Pleurodelinae</taxon>
        <taxon>Pleurodeles</taxon>
    </lineage>
</organism>
<protein>
    <submittedName>
        <fullName evidence="1">Uncharacterized protein</fullName>
    </submittedName>
</protein>
<keyword evidence="2" id="KW-1185">Reference proteome</keyword>
<name>A0AAV7PSS6_PLEWA</name>
<gene>
    <name evidence="1" type="ORF">NDU88_009674</name>
</gene>
<evidence type="ECO:0000313" key="2">
    <source>
        <dbReference type="Proteomes" id="UP001066276"/>
    </source>
</evidence>
<comment type="caution">
    <text evidence="1">The sequence shown here is derived from an EMBL/GenBank/DDBJ whole genome shotgun (WGS) entry which is preliminary data.</text>
</comment>
<dbReference type="AlphaFoldDB" id="A0AAV7PSS6"/>
<accession>A0AAV7PSS6</accession>
<proteinExistence type="predicted"/>
<dbReference type="EMBL" id="JANPWB010000011">
    <property type="protein sequence ID" value="KAJ1131337.1"/>
    <property type="molecule type" value="Genomic_DNA"/>
</dbReference>
<sequence length="104" mass="11139">MTHRPHVFQLRFEELPVSSARALQYGVGSNDTGRCICSDEGELQSECGGRAEVLFASGSCVLVIRAALHTSFNEGAVPKFFLRAAAVSSRSGPGCMLRSVKGTY</sequence>
<evidence type="ECO:0000313" key="1">
    <source>
        <dbReference type="EMBL" id="KAJ1131337.1"/>
    </source>
</evidence>
<reference evidence="1" key="1">
    <citation type="journal article" date="2022" name="bioRxiv">
        <title>Sequencing and chromosome-scale assembly of the giantPleurodeles waltlgenome.</title>
        <authorList>
            <person name="Brown T."/>
            <person name="Elewa A."/>
            <person name="Iarovenko S."/>
            <person name="Subramanian E."/>
            <person name="Araus A.J."/>
            <person name="Petzold A."/>
            <person name="Susuki M."/>
            <person name="Suzuki K.-i.T."/>
            <person name="Hayashi T."/>
            <person name="Toyoda A."/>
            <person name="Oliveira C."/>
            <person name="Osipova E."/>
            <person name="Leigh N.D."/>
            <person name="Simon A."/>
            <person name="Yun M.H."/>
        </authorList>
    </citation>
    <scope>NUCLEOTIDE SEQUENCE</scope>
    <source>
        <strain evidence="1">20211129_DDA</strain>
        <tissue evidence="1">Liver</tissue>
    </source>
</reference>